<name>A0A8J3Q6V3_9ACTN</name>
<evidence type="ECO:0000256" key="1">
    <source>
        <dbReference type="SAM" id="SignalP"/>
    </source>
</evidence>
<organism evidence="2 3">
    <name type="scientific">Rhizocola hellebori</name>
    <dbReference type="NCBI Taxonomy" id="1392758"/>
    <lineage>
        <taxon>Bacteria</taxon>
        <taxon>Bacillati</taxon>
        <taxon>Actinomycetota</taxon>
        <taxon>Actinomycetes</taxon>
        <taxon>Micromonosporales</taxon>
        <taxon>Micromonosporaceae</taxon>
        <taxon>Rhizocola</taxon>
    </lineage>
</organism>
<evidence type="ECO:0000313" key="2">
    <source>
        <dbReference type="EMBL" id="GIH04920.1"/>
    </source>
</evidence>
<dbReference type="RefSeq" id="WP_203908790.1">
    <property type="nucleotide sequence ID" value="NZ_BONY01000015.1"/>
</dbReference>
<dbReference type="Proteomes" id="UP000612899">
    <property type="component" value="Unassembled WGS sequence"/>
</dbReference>
<feature type="chain" id="PRO_5035308954" evidence="1">
    <location>
        <begin position="27"/>
        <end position="166"/>
    </location>
</feature>
<keyword evidence="1" id="KW-0732">Signal</keyword>
<reference evidence="2" key="1">
    <citation type="submission" date="2021-01" db="EMBL/GenBank/DDBJ databases">
        <title>Whole genome shotgun sequence of Rhizocola hellebori NBRC 109834.</title>
        <authorList>
            <person name="Komaki H."/>
            <person name="Tamura T."/>
        </authorList>
    </citation>
    <scope>NUCLEOTIDE SEQUENCE</scope>
    <source>
        <strain evidence="2">NBRC 109834</strain>
    </source>
</reference>
<evidence type="ECO:0000313" key="3">
    <source>
        <dbReference type="Proteomes" id="UP000612899"/>
    </source>
</evidence>
<keyword evidence="3" id="KW-1185">Reference proteome</keyword>
<protein>
    <submittedName>
        <fullName evidence="2">Uncharacterized protein</fullName>
    </submittedName>
</protein>
<dbReference type="AlphaFoldDB" id="A0A8J3Q6V3"/>
<feature type="signal peptide" evidence="1">
    <location>
        <begin position="1"/>
        <end position="26"/>
    </location>
</feature>
<dbReference type="EMBL" id="BONY01000015">
    <property type="protein sequence ID" value="GIH04920.1"/>
    <property type="molecule type" value="Genomic_DNA"/>
</dbReference>
<sequence length="166" mass="17956">MKISRIVAATAVALALVLGAAGPSYAAGSETLVMQIKTKSGKMLANETAAMPADYAGPQTITCYVDDVTPPFRIFYNVAYRSIIGCDAPVVAAHYGEGLVRRNGPEEYKTMGDLAGPLTTWTPFNPVVGPCIEDWWIAAFVIRVDFTPHESLSKFFFPPEAYITCL</sequence>
<comment type="caution">
    <text evidence="2">The sequence shown here is derived from an EMBL/GenBank/DDBJ whole genome shotgun (WGS) entry which is preliminary data.</text>
</comment>
<gene>
    <name evidence="2" type="ORF">Rhe02_29870</name>
</gene>
<proteinExistence type="predicted"/>
<accession>A0A8J3Q6V3</accession>